<evidence type="ECO:0000313" key="3">
    <source>
        <dbReference type="Proteomes" id="UP000011087"/>
    </source>
</evidence>
<dbReference type="Gene3D" id="3.40.50.150">
    <property type="entry name" value="Vaccinia Virus protein VP39"/>
    <property type="match status" value="1"/>
</dbReference>
<name>L1I8P2_GUITC</name>
<proteinExistence type="predicted"/>
<dbReference type="RefSeq" id="XP_005819578.1">
    <property type="nucleotide sequence ID" value="XM_005819521.1"/>
</dbReference>
<gene>
    <name evidence="1" type="ORF">GUITHDRAFT_121228</name>
</gene>
<dbReference type="Pfam" id="PF10294">
    <property type="entry name" value="Methyltransf_16"/>
    <property type="match status" value="1"/>
</dbReference>
<dbReference type="OrthoDB" id="413520at2759"/>
<dbReference type="PaxDb" id="55529-EKX32598"/>
<dbReference type="OMA" id="CTRELWW"/>
<reference evidence="2" key="3">
    <citation type="submission" date="2015-06" db="UniProtKB">
        <authorList>
            <consortium name="EnsemblProtists"/>
        </authorList>
    </citation>
    <scope>IDENTIFICATION</scope>
</reference>
<organism evidence="1">
    <name type="scientific">Guillardia theta (strain CCMP2712)</name>
    <name type="common">Cryptophyte</name>
    <dbReference type="NCBI Taxonomy" id="905079"/>
    <lineage>
        <taxon>Eukaryota</taxon>
        <taxon>Cryptophyceae</taxon>
        <taxon>Pyrenomonadales</taxon>
        <taxon>Geminigeraceae</taxon>
        <taxon>Guillardia</taxon>
    </lineage>
</organism>
<dbReference type="AlphaFoldDB" id="L1I8P2"/>
<sequence>MAGRKEMEAKGEEELGEVRRLEGGGHLWKASLVLLEFLDKKEKGNFKGKKLLELGAGEGVLAEALSKMGAKVTATERGGGGGCLDRLKMKADMACAAGLSMKAVELEWGERGWELSELKSHVETFDYVILSELFYDQESHEDLLWTLLRVTVPGSIVYSVFCDRPFSFMFFALLHDTGEFDVEEIPEAEVDKLGMSEEAQIHLHKIVRR</sequence>
<reference evidence="1 3" key="1">
    <citation type="journal article" date="2012" name="Nature">
        <title>Algal genomes reveal evolutionary mosaicism and the fate of nucleomorphs.</title>
        <authorList>
            <consortium name="DOE Joint Genome Institute"/>
            <person name="Curtis B.A."/>
            <person name="Tanifuji G."/>
            <person name="Burki F."/>
            <person name="Gruber A."/>
            <person name="Irimia M."/>
            <person name="Maruyama S."/>
            <person name="Arias M.C."/>
            <person name="Ball S.G."/>
            <person name="Gile G.H."/>
            <person name="Hirakawa Y."/>
            <person name="Hopkins J.F."/>
            <person name="Kuo A."/>
            <person name="Rensing S.A."/>
            <person name="Schmutz J."/>
            <person name="Symeonidi A."/>
            <person name="Elias M."/>
            <person name="Eveleigh R.J."/>
            <person name="Herman E.K."/>
            <person name="Klute M.J."/>
            <person name="Nakayama T."/>
            <person name="Obornik M."/>
            <person name="Reyes-Prieto A."/>
            <person name="Armbrust E.V."/>
            <person name="Aves S.J."/>
            <person name="Beiko R.G."/>
            <person name="Coutinho P."/>
            <person name="Dacks J.B."/>
            <person name="Durnford D.G."/>
            <person name="Fast N.M."/>
            <person name="Green B.R."/>
            <person name="Grisdale C.J."/>
            <person name="Hempel F."/>
            <person name="Henrissat B."/>
            <person name="Hoppner M.P."/>
            <person name="Ishida K."/>
            <person name="Kim E."/>
            <person name="Koreny L."/>
            <person name="Kroth P.G."/>
            <person name="Liu Y."/>
            <person name="Malik S.B."/>
            <person name="Maier U.G."/>
            <person name="McRose D."/>
            <person name="Mock T."/>
            <person name="Neilson J.A."/>
            <person name="Onodera N.T."/>
            <person name="Poole A.M."/>
            <person name="Pritham E.J."/>
            <person name="Richards T.A."/>
            <person name="Rocap G."/>
            <person name="Roy S.W."/>
            <person name="Sarai C."/>
            <person name="Schaack S."/>
            <person name="Shirato S."/>
            <person name="Slamovits C.H."/>
            <person name="Spencer D.F."/>
            <person name="Suzuki S."/>
            <person name="Worden A.Z."/>
            <person name="Zauner S."/>
            <person name="Barry K."/>
            <person name="Bell C."/>
            <person name="Bharti A.K."/>
            <person name="Crow J.A."/>
            <person name="Grimwood J."/>
            <person name="Kramer R."/>
            <person name="Lindquist E."/>
            <person name="Lucas S."/>
            <person name="Salamov A."/>
            <person name="McFadden G.I."/>
            <person name="Lane C.E."/>
            <person name="Keeling P.J."/>
            <person name="Gray M.W."/>
            <person name="Grigoriev I.V."/>
            <person name="Archibald J.M."/>
        </authorList>
    </citation>
    <scope>NUCLEOTIDE SEQUENCE</scope>
    <source>
        <strain evidence="1 3">CCMP2712</strain>
    </source>
</reference>
<dbReference type="eggNOG" id="ENOG502SV86">
    <property type="taxonomic scope" value="Eukaryota"/>
</dbReference>
<protein>
    <recommendedName>
        <fullName evidence="4">Methyltransferase domain-containing protein</fullName>
    </recommendedName>
</protein>
<dbReference type="HOGENOM" id="CLU_1216755_0_0_1"/>
<dbReference type="Proteomes" id="UP000011087">
    <property type="component" value="Unassembled WGS sequence"/>
</dbReference>
<dbReference type="InterPro" id="IPR029063">
    <property type="entry name" value="SAM-dependent_MTases_sf"/>
</dbReference>
<accession>L1I8P2</accession>
<dbReference type="SUPFAM" id="SSF53335">
    <property type="entry name" value="S-adenosyl-L-methionine-dependent methyltransferases"/>
    <property type="match status" value="1"/>
</dbReference>
<dbReference type="EMBL" id="JH993181">
    <property type="protein sequence ID" value="EKX32598.1"/>
    <property type="molecule type" value="Genomic_DNA"/>
</dbReference>
<evidence type="ECO:0000313" key="1">
    <source>
        <dbReference type="EMBL" id="EKX32598.1"/>
    </source>
</evidence>
<reference evidence="3" key="2">
    <citation type="submission" date="2012-11" db="EMBL/GenBank/DDBJ databases">
        <authorList>
            <person name="Kuo A."/>
            <person name="Curtis B.A."/>
            <person name="Tanifuji G."/>
            <person name="Burki F."/>
            <person name="Gruber A."/>
            <person name="Irimia M."/>
            <person name="Maruyama S."/>
            <person name="Arias M.C."/>
            <person name="Ball S.G."/>
            <person name="Gile G.H."/>
            <person name="Hirakawa Y."/>
            <person name="Hopkins J.F."/>
            <person name="Rensing S.A."/>
            <person name="Schmutz J."/>
            <person name="Symeonidi A."/>
            <person name="Elias M."/>
            <person name="Eveleigh R.J."/>
            <person name="Herman E.K."/>
            <person name="Klute M.J."/>
            <person name="Nakayama T."/>
            <person name="Obornik M."/>
            <person name="Reyes-Prieto A."/>
            <person name="Armbrust E.V."/>
            <person name="Aves S.J."/>
            <person name="Beiko R.G."/>
            <person name="Coutinho P."/>
            <person name="Dacks J.B."/>
            <person name="Durnford D.G."/>
            <person name="Fast N.M."/>
            <person name="Green B.R."/>
            <person name="Grisdale C."/>
            <person name="Hempe F."/>
            <person name="Henrissat B."/>
            <person name="Hoppner M.P."/>
            <person name="Ishida K.-I."/>
            <person name="Kim E."/>
            <person name="Koreny L."/>
            <person name="Kroth P.G."/>
            <person name="Liu Y."/>
            <person name="Malik S.-B."/>
            <person name="Maier U.G."/>
            <person name="McRose D."/>
            <person name="Mock T."/>
            <person name="Neilson J.A."/>
            <person name="Onodera N.T."/>
            <person name="Poole A.M."/>
            <person name="Pritham E.J."/>
            <person name="Richards T.A."/>
            <person name="Rocap G."/>
            <person name="Roy S.W."/>
            <person name="Sarai C."/>
            <person name="Schaack S."/>
            <person name="Shirato S."/>
            <person name="Slamovits C.H."/>
            <person name="Spencer D.F."/>
            <person name="Suzuki S."/>
            <person name="Worden A.Z."/>
            <person name="Zauner S."/>
            <person name="Barry K."/>
            <person name="Bell C."/>
            <person name="Bharti A.K."/>
            <person name="Crow J.A."/>
            <person name="Grimwood J."/>
            <person name="Kramer R."/>
            <person name="Lindquist E."/>
            <person name="Lucas S."/>
            <person name="Salamov A."/>
            <person name="McFadden G.I."/>
            <person name="Lane C.E."/>
            <person name="Keeling P.J."/>
            <person name="Gray M.W."/>
            <person name="Grigoriev I.V."/>
            <person name="Archibald J.M."/>
        </authorList>
    </citation>
    <scope>NUCLEOTIDE SEQUENCE</scope>
    <source>
        <strain evidence="3">CCMP2712</strain>
    </source>
</reference>
<dbReference type="EnsemblProtists" id="EKX32598">
    <property type="protein sequence ID" value="EKX32598"/>
    <property type="gene ID" value="GUITHDRAFT_121228"/>
</dbReference>
<dbReference type="KEGG" id="gtt:GUITHDRAFT_121228"/>
<keyword evidence="3" id="KW-1185">Reference proteome</keyword>
<dbReference type="PANTHER" id="PTHR14614">
    <property type="entry name" value="HEPATOCELLULAR CARCINOMA-ASSOCIATED ANTIGEN"/>
    <property type="match status" value="1"/>
</dbReference>
<dbReference type="InterPro" id="IPR019410">
    <property type="entry name" value="Methyltransf_16"/>
</dbReference>
<evidence type="ECO:0000313" key="2">
    <source>
        <dbReference type="EnsemblProtists" id="EKX32598"/>
    </source>
</evidence>
<evidence type="ECO:0008006" key="4">
    <source>
        <dbReference type="Google" id="ProtNLM"/>
    </source>
</evidence>
<dbReference type="GeneID" id="17289332"/>